<dbReference type="PRINTS" id="PR00259">
    <property type="entry name" value="TMFOUR"/>
</dbReference>
<keyword evidence="12" id="KW-0325">Glycoprotein</keyword>
<dbReference type="Proteomes" id="UP001239994">
    <property type="component" value="Unassembled WGS sequence"/>
</dbReference>
<feature type="disulfide bond" evidence="13">
    <location>
        <begin position="141"/>
        <end position="157"/>
    </location>
</feature>
<dbReference type="EMBL" id="JAROKS010000002">
    <property type="protein sequence ID" value="KAK1806137.1"/>
    <property type="molecule type" value="Genomic_DNA"/>
</dbReference>
<evidence type="ECO:0000256" key="13">
    <source>
        <dbReference type="PIRSR" id="PIRSR002419-1"/>
    </source>
</evidence>
<evidence type="ECO:0000256" key="8">
    <source>
        <dbReference type="ARBA" id="ARBA00022949"/>
    </source>
</evidence>
<keyword evidence="7 14" id="KW-0812">Transmembrane</keyword>
<keyword evidence="9 14" id="KW-1133">Transmembrane helix</keyword>
<dbReference type="GO" id="GO:0051604">
    <property type="term" value="P:protein maturation"/>
    <property type="evidence" value="ECO:0007669"/>
    <property type="project" value="UniProtKB-ARBA"/>
</dbReference>
<proteinExistence type="inferred from homology"/>
<comment type="similarity">
    <text evidence="4 14">Belongs to the tetraspanin (TM4SF) family.</text>
</comment>
<reference evidence="15" key="1">
    <citation type="submission" date="2023-03" db="EMBL/GenBank/DDBJ databases">
        <title>Electrophorus voltai genome.</title>
        <authorList>
            <person name="Bian C."/>
        </authorList>
    </citation>
    <scope>NUCLEOTIDE SEQUENCE</scope>
    <source>
        <strain evidence="15">CB-2022</strain>
        <tissue evidence="15">Muscle</tissue>
    </source>
</reference>
<dbReference type="CDD" id="cd03158">
    <property type="entry name" value="penumbra_like_LEL"/>
    <property type="match status" value="1"/>
</dbReference>
<evidence type="ECO:0000256" key="11">
    <source>
        <dbReference type="ARBA" id="ARBA00023157"/>
    </source>
</evidence>
<evidence type="ECO:0000256" key="1">
    <source>
        <dbReference type="ARBA" id="ARBA00004496"/>
    </source>
</evidence>
<feature type="transmembrane region" description="Helical" evidence="14">
    <location>
        <begin position="9"/>
        <end position="30"/>
    </location>
</feature>
<comment type="caution">
    <text evidence="15">The sequence shown here is derived from an EMBL/GenBank/DDBJ whole genome shotgun (WGS) entry which is preliminary data.</text>
</comment>
<evidence type="ECO:0000256" key="7">
    <source>
        <dbReference type="ARBA" id="ARBA00022692"/>
    </source>
</evidence>
<protein>
    <recommendedName>
        <fullName evidence="14">Tetraspanin</fullName>
    </recommendedName>
</protein>
<dbReference type="Pfam" id="PF00335">
    <property type="entry name" value="Tetraspanin"/>
    <property type="match status" value="1"/>
</dbReference>
<dbReference type="InterPro" id="IPR000301">
    <property type="entry name" value="Tetraspanin_animals"/>
</dbReference>
<dbReference type="GO" id="GO:0072659">
    <property type="term" value="P:protein localization to plasma membrane"/>
    <property type="evidence" value="ECO:0007669"/>
    <property type="project" value="UniProtKB-ARBA"/>
</dbReference>
<evidence type="ECO:0000256" key="4">
    <source>
        <dbReference type="ARBA" id="ARBA00006840"/>
    </source>
</evidence>
<gene>
    <name evidence="15" type="ORF">P4O66_012850</name>
</gene>
<dbReference type="SUPFAM" id="SSF48652">
    <property type="entry name" value="Tetraspanin"/>
    <property type="match status" value="1"/>
</dbReference>
<keyword evidence="10 14" id="KW-0472">Membrane</keyword>
<dbReference type="PANTHER" id="PTHR19282:SF168">
    <property type="entry name" value="TETRASPANIN"/>
    <property type="match status" value="1"/>
</dbReference>
<evidence type="ECO:0000256" key="14">
    <source>
        <dbReference type="RuleBase" id="RU361218"/>
    </source>
</evidence>
<keyword evidence="5" id="KW-1003">Cell membrane</keyword>
<dbReference type="InterPro" id="IPR008952">
    <property type="entry name" value="Tetraspanin_EC2_sf"/>
</dbReference>
<feature type="transmembrane region" description="Helical" evidence="14">
    <location>
        <begin position="50"/>
        <end position="71"/>
    </location>
</feature>
<keyword evidence="16" id="KW-1185">Reference proteome</keyword>
<dbReference type="FunFam" id="1.10.1450.10:FF:000007">
    <property type="entry name" value="Tetraspanin"/>
    <property type="match status" value="1"/>
</dbReference>
<keyword evidence="11 13" id="KW-1015">Disulfide bond</keyword>
<dbReference type="GO" id="GO:0046931">
    <property type="term" value="P:pore complex assembly"/>
    <property type="evidence" value="ECO:0007669"/>
    <property type="project" value="UniProtKB-ARBA"/>
</dbReference>
<evidence type="ECO:0000313" key="16">
    <source>
        <dbReference type="Proteomes" id="UP001239994"/>
    </source>
</evidence>
<dbReference type="GO" id="GO:0005737">
    <property type="term" value="C:cytoplasm"/>
    <property type="evidence" value="ECO:0007669"/>
    <property type="project" value="UniProtKB-SubCell"/>
</dbReference>
<evidence type="ECO:0000256" key="10">
    <source>
        <dbReference type="ARBA" id="ARBA00023136"/>
    </source>
</evidence>
<dbReference type="InterPro" id="IPR018499">
    <property type="entry name" value="Tetraspanin/Peripherin"/>
</dbReference>
<dbReference type="AlphaFoldDB" id="A0AAD8ZVP7"/>
<comment type="subcellular location">
    <subcellularLocation>
        <location evidence="2">Cell junction</location>
        <location evidence="2">Adherens junction</location>
    </subcellularLocation>
    <subcellularLocation>
        <location evidence="3">Cell membrane</location>
        <topology evidence="3">Multi-pass membrane protein</topology>
    </subcellularLocation>
    <subcellularLocation>
        <location evidence="1">Cytoplasm</location>
    </subcellularLocation>
    <subcellularLocation>
        <location evidence="14">Membrane</location>
        <topology evidence="14">Multi-pass membrane protein</topology>
    </subcellularLocation>
</comment>
<evidence type="ECO:0000256" key="3">
    <source>
        <dbReference type="ARBA" id="ARBA00004651"/>
    </source>
</evidence>
<evidence type="ECO:0000256" key="9">
    <source>
        <dbReference type="ARBA" id="ARBA00022989"/>
    </source>
</evidence>
<keyword evidence="8" id="KW-0965">Cell junction</keyword>
<dbReference type="PANTHER" id="PTHR19282">
    <property type="entry name" value="TETRASPANIN"/>
    <property type="match status" value="1"/>
</dbReference>
<sequence>MKTYKAIKYTLFVCCYIFWVASGVLISVGIYAKVAKENDVVDTLTTDPALLLLAVGSLMFLITFLGCFGALRDGSVLLKMFLGILLVVFLLQITAAVLGFLFSDMVLARTELLMKKAIALYREDMDLENVIDFVQKKFLCCGVDYYTDWSQNAYFNCSDNNPSLEACGVPFSCCVRQLNETVFNSMCGYESQRKEESSIRKHIHTHGCLAKIVLWGEQNLSLVGGISISSLCLEASLAVICMISLAAAQIGQIQKVQDKRKQVESRTALRSEGDSSF</sequence>
<dbReference type="PIRSF" id="PIRSF002419">
    <property type="entry name" value="Tetraspanin"/>
    <property type="match status" value="1"/>
</dbReference>
<organism evidence="15 16">
    <name type="scientific">Electrophorus voltai</name>
    <dbReference type="NCBI Taxonomy" id="2609070"/>
    <lineage>
        <taxon>Eukaryota</taxon>
        <taxon>Metazoa</taxon>
        <taxon>Chordata</taxon>
        <taxon>Craniata</taxon>
        <taxon>Vertebrata</taxon>
        <taxon>Euteleostomi</taxon>
        <taxon>Actinopterygii</taxon>
        <taxon>Neopterygii</taxon>
        <taxon>Teleostei</taxon>
        <taxon>Ostariophysi</taxon>
        <taxon>Gymnotiformes</taxon>
        <taxon>Gymnotoidei</taxon>
        <taxon>Gymnotidae</taxon>
        <taxon>Electrophorus</taxon>
    </lineage>
</organism>
<dbReference type="GO" id="GO:0019899">
    <property type="term" value="F:enzyme binding"/>
    <property type="evidence" value="ECO:0007669"/>
    <property type="project" value="UniProtKB-ARBA"/>
</dbReference>
<evidence type="ECO:0000256" key="2">
    <source>
        <dbReference type="ARBA" id="ARBA00004536"/>
    </source>
</evidence>
<evidence type="ECO:0000256" key="5">
    <source>
        <dbReference type="ARBA" id="ARBA00022475"/>
    </source>
</evidence>
<keyword evidence="6" id="KW-0963">Cytoplasm</keyword>
<evidence type="ECO:0000313" key="15">
    <source>
        <dbReference type="EMBL" id="KAK1806137.1"/>
    </source>
</evidence>
<accession>A0AAD8ZVP7</accession>
<dbReference type="GO" id="GO:0046930">
    <property type="term" value="C:pore complex"/>
    <property type="evidence" value="ECO:0007669"/>
    <property type="project" value="UniProtKB-ARBA"/>
</dbReference>
<feature type="transmembrane region" description="Helical" evidence="14">
    <location>
        <begin position="80"/>
        <end position="102"/>
    </location>
</feature>
<comment type="caution">
    <text evidence="14">Lacks conserved residue(s) required for the propagation of feature annotation.</text>
</comment>
<dbReference type="GO" id="GO:0005912">
    <property type="term" value="C:adherens junction"/>
    <property type="evidence" value="ECO:0007669"/>
    <property type="project" value="UniProtKB-SubCell"/>
</dbReference>
<name>A0AAD8ZVP7_9TELE</name>
<evidence type="ECO:0000256" key="12">
    <source>
        <dbReference type="ARBA" id="ARBA00023180"/>
    </source>
</evidence>
<evidence type="ECO:0000256" key="6">
    <source>
        <dbReference type="ARBA" id="ARBA00022490"/>
    </source>
</evidence>
<dbReference type="GO" id="GO:0005886">
    <property type="term" value="C:plasma membrane"/>
    <property type="evidence" value="ECO:0007669"/>
    <property type="project" value="UniProtKB-SubCell"/>
</dbReference>
<dbReference type="Gene3D" id="1.10.1450.10">
    <property type="entry name" value="Tetraspanin"/>
    <property type="match status" value="1"/>
</dbReference>